<dbReference type="InterPro" id="IPR051135">
    <property type="entry name" value="Gal/GlcNAc/GalNAc_ST"/>
</dbReference>
<dbReference type="PANTHER" id="PTHR10704">
    <property type="entry name" value="CARBOHYDRATE SULFOTRANSFERASE"/>
    <property type="match status" value="1"/>
</dbReference>
<keyword evidence="1" id="KW-0808">Transferase</keyword>
<dbReference type="EMBL" id="FQUS01000017">
    <property type="protein sequence ID" value="SHG04461.1"/>
    <property type="molecule type" value="Genomic_DNA"/>
</dbReference>
<dbReference type="Pfam" id="PF13469">
    <property type="entry name" value="Sulfotransfer_3"/>
    <property type="match status" value="1"/>
</dbReference>
<accession>A0A1M5GLN5</accession>
<dbReference type="GO" id="GO:0001517">
    <property type="term" value="F:N-acetylglucosamine 6-O-sulfotransferase activity"/>
    <property type="evidence" value="ECO:0007669"/>
    <property type="project" value="TreeGrafter"/>
</dbReference>
<organism evidence="1 2">
    <name type="scientific">Fodinibius roseus</name>
    <dbReference type="NCBI Taxonomy" id="1194090"/>
    <lineage>
        <taxon>Bacteria</taxon>
        <taxon>Pseudomonadati</taxon>
        <taxon>Balneolota</taxon>
        <taxon>Balneolia</taxon>
        <taxon>Balneolales</taxon>
        <taxon>Balneolaceae</taxon>
        <taxon>Fodinibius</taxon>
    </lineage>
</organism>
<keyword evidence="2" id="KW-1185">Reference proteome</keyword>
<dbReference type="OrthoDB" id="5432096at2"/>
<dbReference type="Proteomes" id="UP000184041">
    <property type="component" value="Unassembled WGS sequence"/>
</dbReference>
<dbReference type="InterPro" id="IPR027417">
    <property type="entry name" value="P-loop_NTPase"/>
</dbReference>
<dbReference type="STRING" id="1194090.SAMN05443144_11790"/>
<sequence length="326" mass="38992">MSLDFLMCSERSGSNFITKLLNGHSNICGPSTKHIFNPVLRNLFRYEPLSRKENWEALLEDLFQLIDVSFSIWKHTFTKKDLRDLAPRGDINSLLRNIFFEEAKEFGKQHIFVKENQIYEFLPYLLIHFSESKYIYQVRDPRDMALSWKKNPVHPGGVVKAARQWRKDQQNNLKNFNELKKRNKGYLVTYENLISKPEKYTQKLVNFLGLTYEPGMMAFHEDRLTQQNANMQKAWNNLSKSVISDNKKKYQDQLTEREIKIIEKICFFEMRYLDYETEFEWEELKSISDQEVELLNKKELERIELKRTNGVVKNMEAKKIFYQQLL</sequence>
<gene>
    <name evidence="1" type="ORF">SAMN05443144_11790</name>
</gene>
<dbReference type="AlphaFoldDB" id="A0A1M5GLN5"/>
<dbReference type="SUPFAM" id="SSF52540">
    <property type="entry name" value="P-loop containing nucleoside triphosphate hydrolases"/>
    <property type="match status" value="1"/>
</dbReference>
<dbReference type="GO" id="GO:0006790">
    <property type="term" value="P:sulfur compound metabolic process"/>
    <property type="evidence" value="ECO:0007669"/>
    <property type="project" value="TreeGrafter"/>
</dbReference>
<protein>
    <submittedName>
        <fullName evidence="1">Sulfotransferase family protein</fullName>
    </submittedName>
</protein>
<dbReference type="GO" id="GO:0006044">
    <property type="term" value="P:N-acetylglucosamine metabolic process"/>
    <property type="evidence" value="ECO:0007669"/>
    <property type="project" value="TreeGrafter"/>
</dbReference>
<dbReference type="PANTHER" id="PTHR10704:SF44">
    <property type="entry name" value="LD35051P-RELATED"/>
    <property type="match status" value="1"/>
</dbReference>
<evidence type="ECO:0000313" key="2">
    <source>
        <dbReference type="Proteomes" id="UP000184041"/>
    </source>
</evidence>
<evidence type="ECO:0000313" key="1">
    <source>
        <dbReference type="EMBL" id="SHG04461.1"/>
    </source>
</evidence>
<reference evidence="1 2" key="1">
    <citation type="submission" date="2016-11" db="EMBL/GenBank/DDBJ databases">
        <authorList>
            <person name="Jaros S."/>
            <person name="Januszkiewicz K."/>
            <person name="Wedrychowicz H."/>
        </authorList>
    </citation>
    <scope>NUCLEOTIDE SEQUENCE [LARGE SCALE GENOMIC DNA]</scope>
    <source>
        <strain evidence="1 2">DSM 21986</strain>
    </source>
</reference>
<dbReference type="Gene3D" id="3.40.50.300">
    <property type="entry name" value="P-loop containing nucleotide triphosphate hydrolases"/>
    <property type="match status" value="1"/>
</dbReference>
<name>A0A1M5GLN5_9BACT</name>
<dbReference type="RefSeq" id="WP_073066317.1">
    <property type="nucleotide sequence ID" value="NZ_FQUS01000017.1"/>
</dbReference>
<proteinExistence type="predicted"/>